<reference evidence="2" key="1">
    <citation type="submission" date="2015-11" db="EMBL/GenBank/DDBJ databases">
        <authorList>
            <consortium name="Cross-ministerial Strategic Innovation Promotion Program (SIP) consortium"/>
            <person name="Tomihama T."/>
            <person name="Ikenaga M."/>
            <person name="Sakai M."/>
            <person name="Okubo T."/>
            <person name="Ikeda S."/>
        </authorList>
    </citation>
    <scope>NUCLEOTIDE SEQUENCE [LARGE SCALE GENOMIC DNA]</scope>
    <source>
        <strain evidence="2">S58</strain>
    </source>
</reference>
<protein>
    <submittedName>
        <fullName evidence="1">Putative lyase</fullName>
    </submittedName>
</protein>
<dbReference type="OrthoDB" id="4160491at2"/>
<dbReference type="InterPro" id="IPR016024">
    <property type="entry name" value="ARM-type_fold"/>
</dbReference>
<dbReference type="Gene3D" id="1.25.10.10">
    <property type="entry name" value="Leucine-rich Repeat Variant"/>
    <property type="match status" value="3"/>
</dbReference>
<dbReference type="RefSeq" id="WP_079081965.1">
    <property type="nucleotide sequence ID" value="NZ_BCMM01000037.1"/>
</dbReference>
<dbReference type="SUPFAM" id="SSF48371">
    <property type="entry name" value="ARM repeat"/>
    <property type="match status" value="1"/>
</dbReference>
<comment type="caution">
    <text evidence="1">The sequence shown here is derived from an EMBL/GenBank/DDBJ whole genome shotgun (WGS) entry which is preliminary data.</text>
</comment>
<gene>
    <name evidence="1" type="ORF">SsS58_06529</name>
</gene>
<dbReference type="GO" id="GO:0016491">
    <property type="term" value="F:oxidoreductase activity"/>
    <property type="evidence" value="ECO:0007669"/>
    <property type="project" value="TreeGrafter"/>
</dbReference>
<reference evidence="1 2" key="2">
    <citation type="journal article" date="2016" name="Genome Announc.">
        <title>Draft Genome Sequences of Streptomyces scabiei S58, Streptomyces turgidiscabies T45, and Streptomyces acidiscabies a10, the Pathogens of Potato Common Scab, Isolated in Japan.</title>
        <authorList>
            <person name="Tomihama T."/>
            <person name="Nishi Y."/>
            <person name="Sakai M."/>
            <person name="Ikenaga M."/>
            <person name="Okubo T."/>
            <person name="Ikeda S."/>
        </authorList>
    </citation>
    <scope>NUCLEOTIDE SEQUENCE [LARGE SCALE GENOMIC DNA]</scope>
    <source>
        <strain evidence="1 2">S58</strain>
    </source>
</reference>
<keyword evidence="1" id="KW-0456">Lyase</keyword>
<dbReference type="InterPro" id="IPR004155">
    <property type="entry name" value="PBS_lyase_HEAT"/>
</dbReference>
<dbReference type="GO" id="GO:0016829">
    <property type="term" value="F:lyase activity"/>
    <property type="evidence" value="ECO:0007669"/>
    <property type="project" value="UniProtKB-KW"/>
</dbReference>
<dbReference type="SMART" id="SM00567">
    <property type="entry name" value="EZ_HEAT"/>
    <property type="match status" value="4"/>
</dbReference>
<dbReference type="EMBL" id="BCMM01000037">
    <property type="protein sequence ID" value="GAQ66099.1"/>
    <property type="molecule type" value="Genomic_DNA"/>
</dbReference>
<dbReference type="InterPro" id="IPR011989">
    <property type="entry name" value="ARM-like"/>
</dbReference>
<organism evidence="1 2">
    <name type="scientific">Streptomyces scabiei</name>
    <dbReference type="NCBI Taxonomy" id="1930"/>
    <lineage>
        <taxon>Bacteria</taxon>
        <taxon>Bacillati</taxon>
        <taxon>Actinomycetota</taxon>
        <taxon>Actinomycetes</taxon>
        <taxon>Kitasatosporales</taxon>
        <taxon>Streptomycetaceae</taxon>
        <taxon>Streptomyces</taxon>
    </lineage>
</organism>
<dbReference type="PANTHER" id="PTHR12697">
    <property type="entry name" value="PBS LYASE HEAT-LIKE PROTEIN"/>
    <property type="match status" value="1"/>
</dbReference>
<accession>A0A100JUV0</accession>
<dbReference type="Proteomes" id="UP000067448">
    <property type="component" value="Unassembled WGS sequence"/>
</dbReference>
<dbReference type="Pfam" id="PF13646">
    <property type="entry name" value="HEAT_2"/>
    <property type="match status" value="2"/>
</dbReference>
<sequence length="531" mass="56676">MKGVRGCGAVGAAHQIAFFLRESAAEEPGRRAAAVKGLGRVGRWAAAYGEVVAGVGDTVVRAAQDPAAVVRAAAADALGRLGPSAGDGAGAVVVTLMGDADPAVRRRASLAAERLALTGPEVVAALRRLSQDTDRHLRINALPALRVRGETPEPALLVRLLGDPEPLVWGHARTALYPLLRDRPVRELLLRTARQGRGLSRVRALDMLPSKDLAGLRDSLVEGLRDECPEVRGMSASKLSDENGTRAVDAILSALAAETDPEAARQMLHALGWRGEERALPLAVRWLDHPDAGSTAVWTLARLDTSAAWEWIRTVVVSGPGPGSGPVPGRGRPEVRAAAAVALGERGDPRTTALLLPLLRDPDERIRAGALRGLAGLGRHRRPRRERHAAVEALLALLTADETVLRHTRNALGEYPEALPAVRRLIGHPSDRVRAAVVSLLDEDEDGDLRLLLGHLHDPSELVRYEAWWGISRYVDGHGELPRDATGLLGEIEALAHTPRSPRSPRSSVTSFNIGLTAGRILDALRKHGSA</sequence>
<proteinExistence type="predicted"/>
<dbReference type="AlphaFoldDB" id="A0A100JUV0"/>
<dbReference type="PANTHER" id="PTHR12697:SF38">
    <property type="entry name" value="PBS LYASE HEAT DOMAIN PROTEIN REPEAT-CONTAINING PROTEIN"/>
    <property type="match status" value="1"/>
</dbReference>
<name>A0A100JUV0_STRSC</name>
<reference evidence="2" key="3">
    <citation type="submission" date="2016-02" db="EMBL/GenBank/DDBJ databases">
        <title>Draft genome of pathogenic Streptomyces sp. in Japan.</title>
        <authorList>
            <person name="Tomihama T."/>
            <person name="Ikenaga M."/>
            <person name="Sakai M."/>
            <person name="Okubo T."/>
            <person name="Ikeda S."/>
        </authorList>
    </citation>
    <scope>NUCLEOTIDE SEQUENCE [LARGE SCALE GENOMIC DNA]</scope>
    <source>
        <strain evidence="2">S58</strain>
    </source>
</reference>
<evidence type="ECO:0000313" key="1">
    <source>
        <dbReference type="EMBL" id="GAQ66099.1"/>
    </source>
</evidence>
<evidence type="ECO:0000313" key="2">
    <source>
        <dbReference type="Proteomes" id="UP000067448"/>
    </source>
</evidence>